<comment type="caution">
    <text evidence="5">The sequence shown here is derived from an EMBL/GenBank/DDBJ whole genome shotgun (WGS) entry which is preliminary data.</text>
</comment>
<evidence type="ECO:0000259" key="3">
    <source>
        <dbReference type="Pfam" id="PF00984"/>
    </source>
</evidence>
<dbReference type="Gene3D" id="1.20.5.100">
    <property type="entry name" value="Cytochrome c1, transmembrane anchor, C-terminal"/>
    <property type="match status" value="1"/>
</dbReference>
<dbReference type="InterPro" id="IPR017476">
    <property type="entry name" value="UDP-Glc/GDP-Man"/>
</dbReference>
<sequence length="171" mass="18496">GRLTFTTELKDAIHGADAVFLAVGTPTRRGDGHADLTYVFAAAEQVARAAEGPLVLVTKSTVPVGTGRQIEKIVREARPDVQIDVASNPEFLREGNAIGDFMRPDRVVIGVESERALAVLKRLYRPLYLIETPVVATSIETAELTKYAANAFLAVKITFINQMADLCEKAG</sequence>
<dbReference type="PIRSF" id="PIRSF000124">
    <property type="entry name" value="UDPglc_GDPman_dh"/>
    <property type="match status" value="1"/>
</dbReference>
<protein>
    <recommendedName>
        <fullName evidence="2">UDP-glucose 6-dehydrogenase</fullName>
    </recommendedName>
</protein>
<dbReference type="PANTHER" id="PTHR43750:SF3">
    <property type="entry name" value="UDP-GLUCOSE 6-DEHYDROGENASE TUAD"/>
    <property type="match status" value="1"/>
</dbReference>
<dbReference type="PIRSF" id="PIRSF500136">
    <property type="entry name" value="UDP_ManNAc_DH"/>
    <property type="match status" value="1"/>
</dbReference>
<evidence type="ECO:0000313" key="6">
    <source>
        <dbReference type="Proteomes" id="UP000626026"/>
    </source>
</evidence>
<gene>
    <name evidence="5" type="ORF">IBL26_25495</name>
</gene>
<dbReference type="InterPro" id="IPR008927">
    <property type="entry name" value="6-PGluconate_DH-like_C_sf"/>
</dbReference>
<feature type="domain" description="UDP-glucose/GDP-mannose dehydrogenase N-terminal" evidence="4">
    <location>
        <begin position="1"/>
        <end position="123"/>
    </location>
</feature>
<organism evidence="5 6">
    <name type="scientific">Teichococcus aerophilus</name>
    <dbReference type="NCBI Taxonomy" id="1224513"/>
    <lineage>
        <taxon>Bacteria</taxon>
        <taxon>Pseudomonadati</taxon>
        <taxon>Pseudomonadota</taxon>
        <taxon>Alphaproteobacteria</taxon>
        <taxon>Acetobacterales</taxon>
        <taxon>Roseomonadaceae</taxon>
        <taxon>Roseomonas</taxon>
    </lineage>
</organism>
<keyword evidence="6" id="KW-1185">Reference proteome</keyword>
<comment type="similarity">
    <text evidence="1">Belongs to the UDP-glucose/GDP-mannose dehydrogenase family.</text>
</comment>
<feature type="non-terminal residue" evidence="5">
    <location>
        <position position="1"/>
    </location>
</feature>
<dbReference type="InterPro" id="IPR001732">
    <property type="entry name" value="UDP-Glc/GDP-Man_DH_N"/>
</dbReference>
<name>A0ABR7RU56_9PROT</name>
<feature type="domain" description="UDP-glucose/GDP-mannose dehydrogenase dimerisation" evidence="3">
    <location>
        <begin position="140"/>
        <end position="171"/>
    </location>
</feature>
<dbReference type="InterPro" id="IPR028359">
    <property type="entry name" value="UDP_ManNAc/GlcNAc_DH"/>
</dbReference>
<dbReference type="Gene3D" id="3.40.50.720">
    <property type="entry name" value="NAD(P)-binding Rossmann-like Domain"/>
    <property type="match status" value="1"/>
</dbReference>
<dbReference type="PANTHER" id="PTHR43750">
    <property type="entry name" value="UDP-GLUCOSE 6-DEHYDROGENASE TUAD"/>
    <property type="match status" value="1"/>
</dbReference>
<dbReference type="SUPFAM" id="SSF48179">
    <property type="entry name" value="6-phosphogluconate dehydrogenase C-terminal domain-like"/>
    <property type="match status" value="1"/>
</dbReference>
<dbReference type="SUPFAM" id="SSF51735">
    <property type="entry name" value="NAD(P)-binding Rossmann-fold domains"/>
    <property type="match status" value="1"/>
</dbReference>
<dbReference type="EMBL" id="JACTVA010000140">
    <property type="protein sequence ID" value="MBC9210194.1"/>
    <property type="molecule type" value="Genomic_DNA"/>
</dbReference>
<dbReference type="Proteomes" id="UP000626026">
    <property type="component" value="Unassembled WGS sequence"/>
</dbReference>
<feature type="non-terminal residue" evidence="5">
    <location>
        <position position="171"/>
    </location>
</feature>
<accession>A0ABR7RU56</accession>
<evidence type="ECO:0000313" key="5">
    <source>
        <dbReference type="EMBL" id="MBC9210194.1"/>
    </source>
</evidence>
<evidence type="ECO:0000259" key="4">
    <source>
        <dbReference type="Pfam" id="PF03721"/>
    </source>
</evidence>
<dbReference type="InterPro" id="IPR036291">
    <property type="entry name" value="NAD(P)-bd_dom_sf"/>
</dbReference>
<evidence type="ECO:0000256" key="1">
    <source>
        <dbReference type="ARBA" id="ARBA00006601"/>
    </source>
</evidence>
<dbReference type="Pfam" id="PF03721">
    <property type="entry name" value="UDPG_MGDP_dh_N"/>
    <property type="match status" value="1"/>
</dbReference>
<reference evidence="5 6" key="1">
    <citation type="journal article" date="2013" name="Int. J. Syst. Evol. Microbiol.">
        <title>Roseomonas aerophila sp. nov., isolated from air.</title>
        <authorList>
            <person name="Kim S.J."/>
            <person name="Weon H.Y."/>
            <person name="Ahn J.H."/>
            <person name="Hong S.B."/>
            <person name="Seok S.J."/>
            <person name="Whang K.S."/>
            <person name="Kwon S.W."/>
        </authorList>
    </citation>
    <scope>NUCLEOTIDE SEQUENCE [LARGE SCALE GENOMIC DNA]</scope>
    <source>
        <strain evidence="5 6">NBRC 108923</strain>
    </source>
</reference>
<dbReference type="Pfam" id="PF00984">
    <property type="entry name" value="UDPG_MGDP_dh"/>
    <property type="match status" value="1"/>
</dbReference>
<evidence type="ECO:0000256" key="2">
    <source>
        <dbReference type="ARBA" id="ARBA00015132"/>
    </source>
</evidence>
<dbReference type="InterPro" id="IPR014026">
    <property type="entry name" value="UDP-Glc/GDP-Man_DH_dimer"/>
</dbReference>
<proteinExistence type="inferred from homology"/>